<sequence length="61" mass="7419">MVALNYAAFMILKKKNPARLCILRFLFVLIFILSGWIFSNILFEFTWLFRLTFFFHFFFPG</sequence>
<dbReference type="Proteomes" id="UP001428341">
    <property type="component" value="Unassembled WGS sequence"/>
</dbReference>
<accession>A0AAP0MW37</accession>
<keyword evidence="1" id="KW-1133">Transmembrane helix</keyword>
<proteinExistence type="predicted"/>
<protein>
    <submittedName>
        <fullName evidence="2">Uncharacterized protein</fullName>
    </submittedName>
</protein>
<feature type="transmembrane region" description="Helical" evidence="1">
    <location>
        <begin position="21"/>
        <end position="43"/>
    </location>
</feature>
<keyword evidence="1" id="KW-0812">Transmembrane</keyword>
<comment type="caution">
    <text evidence="2">The sequence shown here is derived from an EMBL/GenBank/DDBJ whole genome shotgun (WGS) entry which is preliminary data.</text>
</comment>
<evidence type="ECO:0000313" key="3">
    <source>
        <dbReference type="Proteomes" id="UP001428341"/>
    </source>
</evidence>
<evidence type="ECO:0000313" key="2">
    <source>
        <dbReference type="EMBL" id="KAK9228100.1"/>
    </source>
</evidence>
<gene>
    <name evidence="2" type="ORF">WN944_021048</name>
</gene>
<evidence type="ECO:0000256" key="1">
    <source>
        <dbReference type="SAM" id="Phobius"/>
    </source>
</evidence>
<keyword evidence="1" id="KW-0472">Membrane</keyword>
<reference evidence="2 3" key="1">
    <citation type="submission" date="2024-05" db="EMBL/GenBank/DDBJ databases">
        <title>Haplotype-resolved chromosome-level genome assembly of Huyou (Citrus changshanensis).</title>
        <authorList>
            <person name="Miao C."/>
            <person name="Chen W."/>
            <person name="Wu Y."/>
            <person name="Wang L."/>
            <person name="Zhao S."/>
            <person name="Grierson D."/>
            <person name="Xu C."/>
            <person name="Chen K."/>
        </authorList>
    </citation>
    <scope>NUCLEOTIDE SEQUENCE [LARGE SCALE GENOMIC DNA]</scope>
    <source>
        <strain evidence="2">01-14</strain>
        <tissue evidence="2">Leaf</tissue>
    </source>
</reference>
<dbReference type="AlphaFoldDB" id="A0AAP0MW37"/>
<organism evidence="2 3">
    <name type="scientific">Citrus x changshan-huyou</name>
    <dbReference type="NCBI Taxonomy" id="2935761"/>
    <lineage>
        <taxon>Eukaryota</taxon>
        <taxon>Viridiplantae</taxon>
        <taxon>Streptophyta</taxon>
        <taxon>Embryophyta</taxon>
        <taxon>Tracheophyta</taxon>
        <taxon>Spermatophyta</taxon>
        <taxon>Magnoliopsida</taxon>
        <taxon>eudicotyledons</taxon>
        <taxon>Gunneridae</taxon>
        <taxon>Pentapetalae</taxon>
        <taxon>rosids</taxon>
        <taxon>malvids</taxon>
        <taxon>Sapindales</taxon>
        <taxon>Rutaceae</taxon>
        <taxon>Aurantioideae</taxon>
        <taxon>Citrus</taxon>
    </lineage>
</organism>
<name>A0AAP0MW37_9ROSI</name>
<keyword evidence="3" id="KW-1185">Reference proteome</keyword>
<dbReference type="EMBL" id="JBCGBO010000001">
    <property type="protein sequence ID" value="KAK9228100.1"/>
    <property type="molecule type" value="Genomic_DNA"/>
</dbReference>